<sequence>MSEVTFVDPCDARDVIHVVVEMAHLTTTTEGFLGTASAANKENGLLAGLGVADQHRPPAVVARAASVVPNVLARVGRRPFALLAGVAGDVHSGRKIQELESCLEQQKGHDYRSHCLFLHCCSLSWGSTCYKL</sequence>
<organism evidence="1 2">
    <name type="scientific">Riccia fluitans</name>
    <dbReference type="NCBI Taxonomy" id="41844"/>
    <lineage>
        <taxon>Eukaryota</taxon>
        <taxon>Viridiplantae</taxon>
        <taxon>Streptophyta</taxon>
        <taxon>Embryophyta</taxon>
        <taxon>Marchantiophyta</taxon>
        <taxon>Marchantiopsida</taxon>
        <taxon>Marchantiidae</taxon>
        <taxon>Marchantiales</taxon>
        <taxon>Ricciaceae</taxon>
        <taxon>Riccia</taxon>
    </lineage>
</organism>
<dbReference type="Proteomes" id="UP001605036">
    <property type="component" value="Unassembled WGS sequence"/>
</dbReference>
<evidence type="ECO:0000313" key="2">
    <source>
        <dbReference type="Proteomes" id="UP001605036"/>
    </source>
</evidence>
<name>A0ABD1XM00_9MARC</name>
<dbReference type="EMBL" id="JBHFFA010000008">
    <property type="protein sequence ID" value="KAL2608548.1"/>
    <property type="molecule type" value="Genomic_DNA"/>
</dbReference>
<gene>
    <name evidence="1" type="ORF">R1flu_027121</name>
</gene>
<keyword evidence="2" id="KW-1185">Reference proteome</keyword>
<protein>
    <submittedName>
        <fullName evidence="1">Uncharacterized protein</fullName>
    </submittedName>
</protein>
<accession>A0ABD1XM00</accession>
<evidence type="ECO:0000313" key="1">
    <source>
        <dbReference type="EMBL" id="KAL2608548.1"/>
    </source>
</evidence>
<comment type="caution">
    <text evidence="1">The sequence shown here is derived from an EMBL/GenBank/DDBJ whole genome shotgun (WGS) entry which is preliminary data.</text>
</comment>
<reference evidence="1 2" key="1">
    <citation type="submission" date="2024-09" db="EMBL/GenBank/DDBJ databases">
        <title>Chromosome-scale assembly of Riccia fluitans.</title>
        <authorList>
            <person name="Paukszto L."/>
            <person name="Sawicki J."/>
            <person name="Karawczyk K."/>
            <person name="Piernik-Szablinska J."/>
            <person name="Szczecinska M."/>
            <person name="Mazdziarz M."/>
        </authorList>
    </citation>
    <scope>NUCLEOTIDE SEQUENCE [LARGE SCALE GENOMIC DNA]</scope>
    <source>
        <strain evidence="1">Rf_01</strain>
        <tissue evidence="1">Aerial parts of the thallus</tissue>
    </source>
</reference>
<dbReference type="AlphaFoldDB" id="A0ABD1XM00"/>
<proteinExistence type="predicted"/>